<dbReference type="Pfam" id="PF09351">
    <property type="entry name" value="DUF1993"/>
    <property type="match status" value="1"/>
</dbReference>
<dbReference type="PANTHER" id="PTHR36922:SF1">
    <property type="entry name" value="DUF1993 DOMAIN-CONTAINING PROTEIN"/>
    <property type="match status" value="1"/>
</dbReference>
<sequence length="172" mass="18793">MTLTLSEVVIPTFTKGLNTLTHILTTAQEHAKANNLDADAEYPGARLIDDMLPLAFQVQNATKTVHLTLARLQGKEAQPWDNDEKTVADLLARVERARELLKSADAAAVDARAEETVTLPLGQQSIQITAKASVLNQGIPNFFFHLQTAYAILRSKGVPLGKRDYIGSFLAQ</sequence>
<keyword evidence="3" id="KW-1185">Reference proteome</keyword>
<evidence type="ECO:0008006" key="4">
    <source>
        <dbReference type="Google" id="ProtNLM"/>
    </source>
</evidence>
<dbReference type="SUPFAM" id="SSF109854">
    <property type="entry name" value="DinB/YfiT-like putative metalloenzymes"/>
    <property type="match status" value="1"/>
</dbReference>
<feature type="coiled-coil region" evidence="1">
    <location>
        <begin position="87"/>
        <end position="114"/>
    </location>
</feature>
<comment type="caution">
    <text evidence="2">The sequence shown here is derived from an EMBL/GenBank/DDBJ whole genome shotgun (WGS) entry which is preliminary data.</text>
</comment>
<reference evidence="2" key="1">
    <citation type="submission" date="2023-02" db="EMBL/GenBank/DDBJ databases">
        <authorList>
            <person name="Palmer J.M."/>
        </authorList>
    </citation>
    <scope>NUCLEOTIDE SEQUENCE</scope>
    <source>
        <strain evidence="2">FW57</strain>
    </source>
</reference>
<keyword evidence="1" id="KW-0175">Coiled coil</keyword>
<organism evidence="2 3">
    <name type="scientific">Staphylotrichum longicolle</name>
    <dbReference type="NCBI Taxonomy" id="669026"/>
    <lineage>
        <taxon>Eukaryota</taxon>
        <taxon>Fungi</taxon>
        <taxon>Dikarya</taxon>
        <taxon>Ascomycota</taxon>
        <taxon>Pezizomycotina</taxon>
        <taxon>Sordariomycetes</taxon>
        <taxon>Sordariomycetidae</taxon>
        <taxon>Sordariales</taxon>
        <taxon>Chaetomiaceae</taxon>
        <taxon>Staphylotrichum</taxon>
    </lineage>
</organism>
<protein>
    <recommendedName>
        <fullName evidence="4">Helix-turn-helix-domain containing protein type</fullName>
    </recommendedName>
</protein>
<dbReference type="AlphaFoldDB" id="A0AAD4F1A8"/>
<dbReference type="Proteomes" id="UP001197093">
    <property type="component" value="Unassembled WGS sequence"/>
</dbReference>
<evidence type="ECO:0000313" key="2">
    <source>
        <dbReference type="EMBL" id="KAG7291284.1"/>
    </source>
</evidence>
<dbReference type="EMBL" id="JAHCVI010000001">
    <property type="protein sequence ID" value="KAG7291284.1"/>
    <property type="molecule type" value="Genomic_DNA"/>
</dbReference>
<dbReference type="InterPro" id="IPR034660">
    <property type="entry name" value="DinB/YfiT-like"/>
</dbReference>
<dbReference type="PANTHER" id="PTHR36922">
    <property type="entry name" value="BLL2446 PROTEIN"/>
    <property type="match status" value="1"/>
</dbReference>
<evidence type="ECO:0000313" key="3">
    <source>
        <dbReference type="Proteomes" id="UP001197093"/>
    </source>
</evidence>
<gene>
    <name evidence="2" type="ORF">NEMBOFW57_001296</name>
</gene>
<evidence type="ECO:0000256" key="1">
    <source>
        <dbReference type="SAM" id="Coils"/>
    </source>
</evidence>
<accession>A0AAD4F1A8</accession>
<dbReference type="Gene3D" id="1.20.120.450">
    <property type="entry name" value="dinb family like domain"/>
    <property type="match status" value="1"/>
</dbReference>
<dbReference type="InterPro" id="IPR018531">
    <property type="entry name" value="DUF1993"/>
</dbReference>
<name>A0AAD4F1A8_9PEZI</name>
<proteinExistence type="predicted"/>